<organism evidence="1 2">
    <name type="scientific">Branchiostoma belcheri</name>
    <name type="common">Amphioxus</name>
    <dbReference type="NCBI Taxonomy" id="7741"/>
    <lineage>
        <taxon>Eukaryota</taxon>
        <taxon>Metazoa</taxon>
        <taxon>Chordata</taxon>
        <taxon>Cephalochordata</taxon>
        <taxon>Leptocardii</taxon>
        <taxon>Amphioxiformes</taxon>
        <taxon>Branchiostomatidae</taxon>
        <taxon>Branchiostoma</taxon>
    </lineage>
</organism>
<keyword evidence="1" id="KW-1185">Reference proteome</keyword>
<dbReference type="Proteomes" id="UP000515135">
    <property type="component" value="Unplaced"/>
</dbReference>
<dbReference type="OrthoDB" id="10321100at2759"/>
<evidence type="ECO:0000313" key="1">
    <source>
        <dbReference type="Proteomes" id="UP000515135"/>
    </source>
</evidence>
<dbReference type="GeneID" id="109463310"/>
<reference evidence="2" key="1">
    <citation type="submission" date="2025-08" db="UniProtKB">
        <authorList>
            <consortium name="RefSeq"/>
        </authorList>
    </citation>
    <scope>IDENTIFICATION</scope>
    <source>
        <tissue evidence="2">Gonad</tissue>
    </source>
</reference>
<proteinExistence type="predicted"/>
<dbReference type="KEGG" id="bbel:109463310"/>
<accession>A0A6P4XGG8</accession>
<dbReference type="RefSeq" id="XP_019615625.1">
    <property type="nucleotide sequence ID" value="XM_019760066.1"/>
</dbReference>
<sequence>MANVTLVNLALENKIMERNQVQEHRLLVDGLQMAEDDLYFSDEEEEDIYMEKTPRNNHTTVFPLTLQWVCRFRASVDDDCGPDLILRKFLTSLSDCENRVNPYDTFAACDTTGLNEHQLLNDLNNDSWVCLSRSKVGTIYESDGEEWTDEETGQTESETPHNKLVTCDVAMAEEIHQLHALDTGVYLPRIEVGTIYESDSEEWTTDEETDVHSIEERLAVCTSSVPLPQVQSHCAAEEGFQIMDPTEIDQQSDFAREGMIQILDPFEIDQQSDFATEMVQLLDPMESYCNTEVIQLLDPMESDPDQHSYCGTEEDLEFHLLDPVEVPVLYVWGEGIFVPKAVTTKRLSRYELHYGPTHCARSPSRPMIGARGDSRERSLVNSDDPELPSLPNLAPECHQVKATAARTTRGSGVKTAAPKTHCCSFHRDPIGNLPSPGCPWWLLLMGLPIFFTVTVTVVRKLGKPVEKSQQGQSHWQPLAQQELVITSKHSRCKICSLLPEVALLCDICGCPNCYAPISVNPNRMSLIPLLNRTTWWASHW</sequence>
<protein>
    <submittedName>
        <fullName evidence="2">Uncharacterized protein LOC109463310</fullName>
    </submittedName>
</protein>
<name>A0A6P4XGG8_BRABE</name>
<dbReference type="AlphaFoldDB" id="A0A6P4XGG8"/>
<evidence type="ECO:0000313" key="2">
    <source>
        <dbReference type="RefSeq" id="XP_019615625.1"/>
    </source>
</evidence>
<gene>
    <name evidence="2" type="primary">LOC109463310</name>
</gene>